<evidence type="ECO:0000313" key="1">
    <source>
        <dbReference type="EMBL" id="GAG39888.1"/>
    </source>
</evidence>
<dbReference type="EMBL" id="BARS01043470">
    <property type="protein sequence ID" value="GAG39888.1"/>
    <property type="molecule type" value="Genomic_DNA"/>
</dbReference>
<gene>
    <name evidence="1" type="ORF">S01H1_65807</name>
</gene>
<dbReference type="Pfam" id="PF03013">
    <property type="entry name" value="Pyr_excise"/>
    <property type="match status" value="1"/>
</dbReference>
<dbReference type="AlphaFoldDB" id="X0XTA9"/>
<organism evidence="1">
    <name type="scientific">marine sediment metagenome</name>
    <dbReference type="NCBI Taxonomy" id="412755"/>
    <lineage>
        <taxon>unclassified sequences</taxon>
        <taxon>metagenomes</taxon>
        <taxon>ecological metagenomes</taxon>
    </lineage>
</organism>
<reference evidence="1" key="1">
    <citation type="journal article" date="2014" name="Front. Microbiol.">
        <title>High frequency of phylogenetically diverse reductive dehalogenase-homologous genes in deep subseafloor sedimentary metagenomes.</title>
        <authorList>
            <person name="Kawai M."/>
            <person name="Futagami T."/>
            <person name="Toyoda A."/>
            <person name="Takaki Y."/>
            <person name="Nishi S."/>
            <person name="Hori S."/>
            <person name="Arai W."/>
            <person name="Tsubouchi T."/>
            <person name="Morono Y."/>
            <person name="Uchiyama I."/>
            <person name="Ito T."/>
            <person name="Fujiyama A."/>
            <person name="Inagaki F."/>
            <person name="Takami H."/>
        </authorList>
    </citation>
    <scope>NUCLEOTIDE SEQUENCE</scope>
    <source>
        <strain evidence="1">Expedition CK06-06</strain>
    </source>
</reference>
<dbReference type="InterPro" id="IPR004260">
    <property type="entry name" value="Pyr-dimer_DNA_glycosylase"/>
</dbReference>
<comment type="caution">
    <text evidence="1">The sequence shown here is derived from an EMBL/GenBank/DDBJ whole genome shotgun (WGS) entry which is preliminary data.</text>
</comment>
<protein>
    <recommendedName>
        <fullName evidence="2">Pyrimidine dimer DNA glycosylase</fullName>
    </recommendedName>
</protein>
<name>X0XTA9_9ZZZZ</name>
<sequence length="72" mass="8387">MISMRLWSIHPVYLDWKGLGANWREALLAQAVLQGKTKGWRNHPQLNRFKAHEDTMAAVGFFLLKNHEEATR</sequence>
<accession>X0XTA9</accession>
<proteinExistence type="predicted"/>
<feature type="non-terminal residue" evidence="1">
    <location>
        <position position="72"/>
    </location>
</feature>
<evidence type="ECO:0008006" key="2">
    <source>
        <dbReference type="Google" id="ProtNLM"/>
    </source>
</evidence>